<evidence type="ECO:0000313" key="2">
    <source>
        <dbReference type="EMBL" id="CDZ77145.1"/>
    </source>
</evidence>
<keyword evidence="1" id="KW-0472">Membrane</keyword>
<keyword evidence="3" id="KW-1185">Reference proteome</keyword>
<evidence type="ECO:0000313" key="3">
    <source>
        <dbReference type="Proteomes" id="UP000044071"/>
    </source>
</evidence>
<dbReference type="eggNOG" id="ENOG5030SXH">
    <property type="taxonomic scope" value="Bacteria"/>
</dbReference>
<feature type="transmembrane region" description="Helical" evidence="1">
    <location>
        <begin position="46"/>
        <end position="65"/>
    </location>
</feature>
<evidence type="ECO:0008006" key="4">
    <source>
        <dbReference type="Google" id="ProtNLM"/>
    </source>
</evidence>
<gene>
    <name evidence="2" type="ORF">BN59_01427</name>
</gene>
<feature type="transmembrane region" description="Helical" evidence="1">
    <location>
        <begin position="144"/>
        <end position="166"/>
    </location>
</feature>
<keyword evidence="1" id="KW-0812">Transmembrane</keyword>
<feature type="transmembrane region" description="Helical" evidence="1">
    <location>
        <begin position="97"/>
        <end position="117"/>
    </location>
</feature>
<accession>A0A078KRT2</accession>
<sequence length="310" mass="36659">MFISRFKNWLEEVDPYTIQRGALHKALFIAIVITYVYWFFLPVNYLSFILPFFIVSLYETPILSSFKKKEQLLLFSSLAVTFVSVSFYLVYPFRGTFFFFSLFVLAGLYFLVLRYFYALKSLVMLVLSTGTIVLGTEPEANLQIAYGIISSVALSSITVMICLKVFPNQYLRVWNKALQGFIKYFEEDIENALLENNRRFIKEPIIHFEMVRNYQRLVGKKYLLSSYRVAVYIRNIQISLDNLYYEQKTEIFWRSVKTNLNHLRLNMDSYTPCPPPKIDFPPQTKLQHYIVDCLNRAFAHWNNLCRLRHS</sequence>
<protein>
    <recommendedName>
        <fullName evidence="4">Inner membrane protein YeeA</fullName>
    </recommendedName>
</protein>
<dbReference type="RefSeq" id="WP_043873541.1">
    <property type="nucleotide sequence ID" value="NZ_CCVW01000001.1"/>
</dbReference>
<evidence type="ECO:0000256" key="1">
    <source>
        <dbReference type="SAM" id="Phobius"/>
    </source>
</evidence>
<proteinExistence type="predicted"/>
<dbReference type="OrthoDB" id="5653967at2"/>
<organism evidence="2 3">
    <name type="scientific">Legionella massiliensis</name>
    <dbReference type="NCBI Taxonomy" id="1034943"/>
    <lineage>
        <taxon>Bacteria</taxon>
        <taxon>Pseudomonadati</taxon>
        <taxon>Pseudomonadota</taxon>
        <taxon>Gammaproteobacteria</taxon>
        <taxon>Legionellales</taxon>
        <taxon>Legionellaceae</taxon>
        <taxon>Legionella</taxon>
    </lineage>
</organism>
<dbReference type="AlphaFoldDB" id="A0A078KRT2"/>
<feature type="transmembrane region" description="Helical" evidence="1">
    <location>
        <begin position="72"/>
        <end position="91"/>
    </location>
</feature>
<keyword evidence="1" id="KW-1133">Transmembrane helix</keyword>
<dbReference type="STRING" id="1034943.BN59_01427"/>
<reference evidence="2 3" key="1">
    <citation type="submission" date="2014-06" db="EMBL/GenBank/DDBJ databases">
        <authorList>
            <person name="Urmite Genomes Urmite Genomes"/>
        </authorList>
    </citation>
    <scope>NUCLEOTIDE SEQUENCE [LARGE SCALE GENOMIC DNA]</scope>
</reference>
<name>A0A078KRT2_9GAMM</name>
<dbReference type="Proteomes" id="UP000044071">
    <property type="component" value="Unassembled WGS sequence"/>
</dbReference>
<dbReference type="EMBL" id="CCSB01000001">
    <property type="protein sequence ID" value="CDZ77145.1"/>
    <property type="molecule type" value="Genomic_DNA"/>
</dbReference>